<dbReference type="Pfam" id="PF08870">
    <property type="entry name" value="DndE"/>
    <property type="match status" value="1"/>
</dbReference>
<gene>
    <name evidence="1" type="ORF">P8V03_09885</name>
</gene>
<dbReference type="InterPro" id="IPR038472">
    <property type="entry name" value="DndE_sf"/>
</dbReference>
<name>A0ABU4JU41_9CLOT</name>
<evidence type="ECO:0000313" key="2">
    <source>
        <dbReference type="Proteomes" id="UP001281656"/>
    </source>
</evidence>
<keyword evidence="2" id="KW-1185">Reference proteome</keyword>
<comment type="caution">
    <text evidence="1">The sequence shown here is derived from an EMBL/GenBank/DDBJ whole genome shotgun (WGS) entry which is preliminary data.</text>
</comment>
<dbReference type="EMBL" id="JARUJP010000010">
    <property type="protein sequence ID" value="MDW8801464.1"/>
    <property type="molecule type" value="Genomic_DNA"/>
</dbReference>
<dbReference type="InterPro" id="IPR014969">
    <property type="entry name" value="DNA_S_DndE"/>
</dbReference>
<dbReference type="Gene3D" id="1.10.1220.160">
    <property type="entry name" value="DNA sulphur modification protein DndE"/>
    <property type="match status" value="1"/>
</dbReference>
<evidence type="ECO:0000313" key="1">
    <source>
        <dbReference type="EMBL" id="MDW8801464.1"/>
    </source>
</evidence>
<sequence>MGFRLKTSKKTKDIFDEIGGSSNLKPFALCKIAISLSLQENGDIDEFKSDNNGMELQRATVTGDLDALYKCLMESYAEKHLSDDEYFPNHTKKHIDRGAKLLASNYEYAGGNLEKFLNKLINKGDVSL</sequence>
<proteinExistence type="predicted"/>
<accession>A0ABU4JU41</accession>
<reference evidence="1 2" key="1">
    <citation type="submission" date="2023-04" db="EMBL/GenBank/DDBJ databases">
        <title>Clostridium tannerae sp. nov., isolated from the fecal material of an alpaca.</title>
        <authorList>
            <person name="Miller S."/>
            <person name="Hendry M."/>
            <person name="King J."/>
            <person name="Sankaranarayanan K."/>
            <person name="Lawson P.A."/>
        </authorList>
    </citation>
    <scope>NUCLEOTIDE SEQUENCE [LARGE SCALE GENOMIC DNA]</scope>
    <source>
        <strain evidence="1 2">A1-XYC3</strain>
    </source>
</reference>
<dbReference type="RefSeq" id="WP_318798044.1">
    <property type="nucleotide sequence ID" value="NZ_JARUJP010000010.1"/>
</dbReference>
<protein>
    <submittedName>
        <fullName evidence="1">DndE family protein</fullName>
    </submittedName>
</protein>
<dbReference type="Proteomes" id="UP001281656">
    <property type="component" value="Unassembled WGS sequence"/>
</dbReference>
<organism evidence="1 2">
    <name type="scientific">Clostridium tanneri</name>
    <dbReference type="NCBI Taxonomy" id="3037988"/>
    <lineage>
        <taxon>Bacteria</taxon>
        <taxon>Bacillati</taxon>
        <taxon>Bacillota</taxon>
        <taxon>Clostridia</taxon>
        <taxon>Eubacteriales</taxon>
        <taxon>Clostridiaceae</taxon>
        <taxon>Clostridium</taxon>
    </lineage>
</organism>